<name>A0A517P8B3_9PLAN</name>
<dbReference type="Pfam" id="PF04525">
    <property type="entry name" value="LOR"/>
    <property type="match status" value="1"/>
</dbReference>
<dbReference type="Proteomes" id="UP000318741">
    <property type="component" value="Chromosome"/>
</dbReference>
<dbReference type="RefSeq" id="WP_145358528.1">
    <property type="nucleotide sequence ID" value="NZ_CP036265.1"/>
</dbReference>
<dbReference type="InterPro" id="IPR007612">
    <property type="entry name" value="LOR"/>
</dbReference>
<dbReference type="EMBL" id="CP036265">
    <property type="protein sequence ID" value="QDT15616.1"/>
    <property type="molecule type" value="Genomic_DNA"/>
</dbReference>
<dbReference type="InterPro" id="IPR025659">
    <property type="entry name" value="Tubby-like_C"/>
</dbReference>
<protein>
    <recommendedName>
        <fullName evidence="3">Scramblase</fullName>
    </recommendedName>
</protein>
<accession>A0A517P8B3</accession>
<evidence type="ECO:0000313" key="1">
    <source>
        <dbReference type="EMBL" id="QDT15616.1"/>
    </source>
</evidence>
<dbReference type="AlphaFoldDB" id="A0A517P8B3"/>
<reference evidence="1 2" key="1">
    <citation type="submission" date="2019-02" db="EMBL/GenBank/DDBJ databases">
        <title>Deep-cultivation of Planctomycetes and their phenomic and genomic characterization uncovers novel biology.</title>
        <authorList>
            <person name="Wiegand S."/>
            <person name="Jogler M."/>
            <person name="Boedeker C."/>
            <person name="Pinto D."/>
            <person name="Vollmers J."/>
            <person name="Rivas-Marin E."/>
            <person name="Kohn T."/>
            <person name="Peeters S.H."/>
            <person name="Heuer A."/>
            <person name="Rast P."/>
            <person name="Oberbeckmann S."/>
            <person name="Bunk B."/>
            <person name="Jeske O."/>
            <person name="Meyerdierks A."/>
            <person name="Storesund J.E."/>
            <person name="Kallscheuer N."/>
            <person name="Luecker S."/>
            <person name="Lage O.M."/>
            <person name="Pohl T."/>
            <person name="Merkel B.J."/>
            <person name="Hornburger P."/>
            <person name="Mueller R.-W."/>
            <person name="Bruemmer F."/>
            <person name="Labrenz M."/>
            <person name="Spormann A.M."/>
            <person name="Op den Camp H."/>
            <person name="Overmann J."/>
            <person name="Amann R."/>
            <person name="Jetten M.S.M."/>
            <person name="Mascher T."/>
            <person name="Medema M.H."/>
            <person name="Devos D.P."/>
            <person name="Kaster A.-K."/>
            <person name="Ovreas L."/>
            <person name="Rohde M."/>
            <person name="Galperin M.Y."/>
            <person name="Jogler C."/>
        </authorList>
    </citation>
    <scope>NUCLEOTIDE SEQUENCE [LARGE SCALE GENOMIC DNA]</scope>
    <source>
        <strain evidence="1 2">CA12</strain>
    </source>
</reference>
<keyword evidence="2" id="KW-1185">Reference proteome</keyword>
<evidence type="ECO:0008006" key="3">
    <source>
        <dbReference type="Google" id="ProtNLM"/>
    </source>
</evidence>
<evidence type="ECO:0000313" key="2">
    <source>
        <dbReference type="Proteomes" id="UP000318741"/>
    </source>
</evidence>
<dbReference type="SUPFAM" id="SSF54518">
    <property type="entry name" value="Tubby C-terminal domain-like"/>
    <property type="match status" value="1"/>
</dbReference>
<sequence>MPDATAPAADAVEYTIRRKVFKLFGAAFHIYDRDGNLVGYSKQKAFKLKEDIRIYRDESMDEEWLKIAARSVIDFSAAYDVTDSRTGELIGTLRRKGLKSMFRDSWEVLDANERAVGHIQEDSALMATLRRLTDYGWIFPQKFTLSPDGGGAAIANYSTNFNPFVHKLKVDVHGGNTLHPFVPLAAGVLLVAVEGKQG</sequence>
<proteinExistence type="predicted"/>
<organism evidence="1 2">
    <name type="scientific">Alienimonas californiensis</name>
    <dbReference type="NCBI Taxonomy" id="2527989"/>
    <lineage>
        <taxon>Bacteria</taxon>
        <taxon>Pseudomonadati</taxon>
        <taxon>Planctomycetota</taxon>
        <taxon>Planctomycetia</taxon>
        <taxon>Planctomycetales</taxon>
        <taxon>Planctomycetaceae</taxon>
        <taxon>Alienimonas</taxon>
    </lineage>
</organism>
<dbReference type="OrthoDB" id="572274at2"/>
<gene>
    <name evidence="1" type="ORF">CA12_17010</name>
</gene>
<dbReference type="KEGG" id="acaf:CA12_17010"/>